<protein>
    <submittedName>
        <fullName evidence="1">Uncharacterized protein</fullName>
    </submittedName>
</protein>
<evidence type="ECO:0000313" key="2">
    <source>
        <dbReference type="Proteomes" id="UP001597343"/>
    </source>
</evidence>
<accession>A0ABW4ZU64</accession>
<proteinExistence type="predicted"/>
<dbReference type="EMBL" id="JBHUIO010000002">
    <property type="protein sequence ID" value="MFD2168973.1"/>
    <property type="molecule type" value="Genomic_DNA"/>
</dbReference>
<evidence type="ECO:0000313" key="1">
    <source>
        <dbReference type="EMBL" id="MFD2168973.1"/>
    </source>
</evidence>
<dbReference type="RefSeq" id="WP_386044026.1">
    <property type="nucleotide sequence ID" value="NZ_JBHUIO010000002.1"/>
</dbReference>
<comment type="caution">
    <text evidence="1">The sequence shown here is derived from an EMBL/GenBank/DDBJ whole genome shotgun (WGS) entry which is preliminary data.</text>
</comment>
<organism evidence="1 2">
    <name type="scientific">Tumebacillus lipolyticus</name>
    <dbReference type="NCBI Taxonomy" id="1280370"/>
    <lineage>
        <taxon>Bacteria</taxon>
        <taxon>Bacillati</taxon>
        <taxon>Bacillota</taxon>
        <taxon>Bacilli</taxon>
        <taxon>Bacillales</taxon>
        <taxon>Alicyclobacillaceae</taxon>
        <taxon>Tumebacillus</taxon>
    </lineage>
</organism>
<dbReference type="Proteomes" id="UP001597343">
    <property type="component" value="Unassembled WGS sequence"/>
</dbReference>
<keyword evidence="2" id="KW-1185">Reference proteome</keyword>
<reference evidence="2" key="1">
    <citation type="journal article" date="2019" name="Int. J. Syst. Evol. Microbiol.">
        <title>The Global Catalogue of Microorganisms (GCM) 10K type strain sequencing project: providing services to taxonomists for standard genome sequencing and annotation.</title>
        <authorList>
            <consortium name="The Broad Institute Genomics Platform"/>
            <consortium name="The Broad Institute Genome Sequencing Center for Infectious Disease"/>
            <person name="Wu L."/>
            <person name="Ma J."/>
        </authorList>
    </citation>
    <scope>NUCLEOTIDE SEQUENCE [LARGE SCALE GENOMIC DNA]</scope>
    <source>
        <strain evidence="2">CGMCC 1.13574</strain>
    </source>
</reference>
<sequence>MRTDRAAQGRVIEEKKIWQAFERRAGRCLGGNVLKTLDQNSVLPIEILLIDKNNDIESMMGEIERCQSLFDFISVKLY</sequence>
<gene>
    <name evidence="1" type="ORF">ACFSOY_02935</name>
</gene>
<name>A0ABW4ZU64_9BACL</name>